<reference evidence="3" key="1">
    <citation type="submission" date="2025-08" db="UniProtKB">
        <authorList>
            <consortium name="Ensembl"/>
        </authorList>
    </citation>
    <scope>IDENTIFICATION</scope>
</reference>
<protein>
    <submittedName>
        <fullName evidence="3">Uncharacterized protein</fullName>
    </submittedName>
</protein>
<proteinExistence type="predicted"/>
<dbReference type="Proteomes" id="UP000694523">
    <property type="component" value="Unplaced"/>
</dbReference>
<evidence type="ECO:0000313" key="3">
    <source>
        <dbReference type="Ensembl" id="ENSNMLP00000003083.1"/>
    </source>
</evidence>
<dbReference type="AlphaFoldDB" id="A0A8C6S8B4"/>
<dbReference type="Ensembl" id="ENSNMLT00000003544.1">
    <property type="protein sequence ID" value="ENSNMLP00000003083.1"/>
    <property type="gene ID" value="ENSNMLG00000002250.1"/>
</dbReference>
<keyword evidence="4" id="KW-1185">Reference proteome</keyword>
<dbReference type="InterPro" id="IPR052223">
    <property type="entry name" value="Actin_Cytoskeleton_Reg"/>
</dbReference>
<accession>A0A8C6S8B4</accession>
<evidence type="ECO:0000256" key="1">
    <source>
        <dbReference type="SAM" id="Coils"/>
    </source>
</evidence>
<dbReference type="GO" id="GO:0051015">
    <property type="term" value="F:actin filament binding"/>
    <property type="evidence" value="ECO:0007669"/>
    <property type="project" value="TreeGrafter"/>
</dbReference>
<feature type="coiled-coil region" evidence="1">
    <location>
        <begin position="56"/>
        <end position="154"/>
    </location>
</feature>
<feature type="compositionally biased region" description="Basic and acidic residues" evidence="2">
    <location>
        <begin position="1"/>
        <end position="13"/>
    </location>
</feature>
<dbReference type="GO" id="GO:0015629">
    <property type="term" value="C:actin cytoskeleton"/>
    <property type="evidence" value="ECO:0007669"/>
    <property type="project" value="TreeGrafter"/>
</dbReference>
<organism evidence="3 4">
    <name type="scientific">Neogobius melanostomus</name>
    <name type="common">round goby</name>
    <dbReference type="NCBI Taxonomy" id="47308"/>
    <lineage>
        <taxon>Eukaryota</taxon>
        <taxon>Metazoa</taxon>
        <taxon>Chordata</taxon>
        <taxon>Craniata</taxon>
        <taxon>Vertebrata</taxon>
        <taxon>Euteleostomi</taxon>
        <taxon>Actinopterygii</taxon>
        <taxon>Neopterygii</taxon>
        <taxon>Teleostei</taxon>
        <taxon>Neoteleostei</taxon>
        <taxon>Acanthomorphata</taxon>
        <taxon>Gobiaria</taxon>
        <taxon>Gobiiformes</taxon>
        <taxon>Gobioidei</taxon>
        <taxon>Gobiidae</taxon>
        <taxon>Benthophilinae</taxon>
        <taxon>Neogobiini</taxon>
        <taxon>Neogobius</taxon>
    </lineage>
</organism>
<keyword evidence="1" id="KW-0175">Coiled coil</keyword>
<evidence type="ECO:0000313" key="4">
    <source>
        <dbReference type="Proteomes" id="UP000694523"/>
    </source>
</evidence>
<dbReference type="GO" id="GO:1900026">
    <property type="term" value="P:positive regulation of substrate adhesion-dependent cell spreading"/>
    <property type="evidence" value="ECO:0007669"/>
    <property type="project" value="TreeGrafter"/>
</dbReference>
<dbReference type="PANTHER" id="PTHR17271:SF14">
    <property type="entry name" value="TRIO AND F-ACTIN-BINDING PROTEIN-LIKE ISOFORM X1"/>
    <property type="match status" value="1"/>
</dbReference>
<reference evidence="3" key="2">
    <citation type="submission" date="2025-09" db="UniProtKB">
        <authorList>
            <consortium name="Ensembl"/>
        </authorList>
    </citation>
    <scope>IDENTIFICATION</scope>
</reference>
<sequence length="182" mass="20673">MEKLKAAHLEEMSRVVNEGHGSKGEAVESMRRSQAYALHSELDVLSDGYSQKCSELNQIENRSKSKDTDLERMQKELDQLKRDNQELKSRLAEEISRMRCFITGQKSDVESLSTGRERNASQLEMLLKAKEDEVLSLRKEISCLENEVQSLNKVVFSSSHLSTCVSQSSHTYSLICINIVCE</sequence>
<name>A0A8C6S8B4_9GOBI</name>
<dbReference type="PANTHER" id="PTHR17271">
    <property type="entry name" value="PLECKSTRIN HOMOLOGY PH DOMAIN-CONTAINING PROTEIN"/>
    <property type="match status" value="1"/>
</dbReference>
<evidence type="ECO:0000256" key="2">
    <source>
        <dbReference type="SAM" id="MobiDB-lite"/>
    </source>
</evidence>
<feature type="region of interest" description="Disordered" evidence="2">
    <location>
        <begin position="1"/>
        <end position="28"/>
    </location>
</feature>